<dbReference type="EMBL" id="FNOM01000001">
    <property type="protein sequence ID" value="SDW32942.1"/>
    <property type="molecule type" value="Genomic_DNA"/>
</dbReference>
<dbReference type="AlphaFoldDB" id="A0A1H2SMV4"/>
<feature type="non-terminal residue" evidence="1">
    <location>
        <position position="250"/>
    </location>
</feature>
<gene>
    <name evidence="1" type="ORF">SAMN04488238_101657</name>
</gene>
<sequence>MKFVSRNGTLHLRRRVPKRYEDVEPRAYVWMSMHTDLEDVARRKAPAIWDSMLEAWEAKMHGDTGDAEAQFEAARNLAGIRGFRYLPAAAVAKLPREEFLDRLSRVARKDGSIDMREANALLGGVPPPQLTLSRCLALFWDLARDRIDQKSEDQKRRWRNPRIKAINNLIDVVGDIPLSDLTGDHMLDFRSWWMDKIAAEGLTKNSANKDLIHIANVLRTVNKMKRLGLDLPLSDLSFKEGDKKTRPAFS</sequence>
<dbReference type="GO" id="GO:0003677">
    <property type="term" value="F:DNA binding"/>
    <property type="evidence" value="ECO:0007669"/>
    <property type="project" value="InterPro"/>
</dbReference>
<proteinExistence type="predicted"/>
<dbReference type="SUPFAM" id="SSF56349">
    <property type="entry name" value="DNA breaking-rejoining enzymes"/>
    <property type="match status" value="1"/>
</dbReference>
<keyword evidence="2" id="KW-1185">Reference proteome</keyword>
<protein>
    <recommendedName>
        <fullName evidence="3">Core-binding (CB) domain-containing protein</fullName>
    </recommendedName>
</protein>
<dbReference type="Proteomes" id="UP000198539">
    <property type="component" value="Unassembled WGS sequence"/>
</dbReference>
<organism evidence="1 2">
    <name type="scientific">Roseicitreum antarcticum</name>
    <dbReference type="NCBI Taxonomy" id="564137"/>
    <lineage>
        <taxon>Bacteria</taxon>
        <taxon>Pseudomonadati</taxon>
        <taxon>Pseudomonadota</taxon>
        <taxon>Alphaproteobacteria</taxon>
        <taxon>Rhodobacterales</taxon>
        <taxon>Paracoccaceae</taxon>
        <taxon>Roseicitreum</taxon>
    </lineage>
</organism>
<reference evidence="1 2" key="1">
    <citation type="submission" date="2016-10" db="EMBL/GenBank/DDBJ databases">
        <authorList>
            <person name="de Groot N.N."/>
        </authorList>
    </citation>
    <scope>NUCLEOTIDE SEQUENCE [LARGE SCALE GENOMIC DNA]</scope>
    <source>
        <strain evidence="1 2">CGMCC 1.8894</strain>
    </source>
</reference>
<dbReference type="InterPro" id="IPR011010">
    <property type="entry name" value="DNA_brk_join_enz"/>
</dbReference>
<evidence type="ECO:0000313" key="2">
    <source>
        <dbReference type="Proteomes" id="UP000198539"/>
    </source>
</evidence>
<evidence type="ECO:0000313" key="1">
    <source>
        <dbReference type="EMBL" id="SDW32942.1"/>
    </source>
</evidence>
<accession>A0A1H2SMV4</accession>
<dbReference type="STRING" id="564137.SAMN04488238_101657"/>
<evidence type="ECO:0008006" key="3">
    <source>
        <dbReference type="Google" id="ProtNLM"/>
    </source>
</evidence>
<name>A0A1H2SMV4_9RHOB</name>